<keyword evidence="1" id="KW-0472">Membrane</keyword>
<dbReference type="InterPro" id="IPR032267">
    <property type="entry name" value="DUF4832"/>
</dbReference>
<evidence type="ECO:0000313" key="3">
    <source>
        <dbReference type="EMBL" id="MBP2027210.1"/>
    </source>
</evidence>
<gene>
    <name evidence="3" type="ORF">J2Z35_001004</name>
</gene>
<feature type="transmembrane region" description="Helical" evidence="1">
    <location>
        <begin position="6"/>
        <end position="26"/>
    </location>
</feature>
<evidence type="ECO:0000259" key="2">
    <source>
        <dbReference type="Pfam" id="PF16116"/>
    </source>
</evidence>
<keyword evidence="4" id="KW-1185">Reference proteome</keyword>
<feature type="domain" description="DUF4832" evidence="2">
    <location>
        <begin position="324"/>
        <end position="509"/>
    </location>
</feature>
<dbReference type="Pfam" id="PF16116">
    <property type="entry name" value="DUF4832"/>
    <property type="match status" value="1"/>
</dbReference>
<protein>
    <recommendedName>
        <fullName evidence="2">DUF4832 domain-containing protein</fullName>
    </recommendedName>
</protein>
<name>A0ABS4KIM5_9FIRM</name>
<organism evidence="3 4">
    <name type="scientific">Acetoanaerobium pronyense</name>
    <dbReference type="NCBI Taxonomy" id="1482736"/>
    <lineage>
        <taxon>Bacteria</taxon>
        <taxon>Bacillati</taxon>
        <taxon>Bacillota</taxon>
        <taxon>Clostridia</taxon>
        <taxon>Peptostreptococcales</taxon>
        <taxon>Filifactoraceae</taxon>
        <taxon>Acetoanaerobium</taxon>
    </lineage>
</organism>
<dbReference type="EMBL" id="JAGGLI010000008">
    <property type="protein sequence ID" value="MBP2027210.1"/>
    <property type="molecule type" value="Genomic_DNA"/>
</dbReference>
<sequence>MIKKGFISITMIVVIALVAITFFLIVNQGKSSPSSMNEVAFQESFEYIVNPYMGAVAPAKYRTRQVDGSLVTASYTWRDIELEKGVYDFRQVENDNNFFYWTNEMNNNYVFIFQMDVPKLTWEIGYDQMDIPLWLYEELRQEAITTYTILLEEAVKEKDRNKIRSYTNSLYKIQNDEEIIEDFNEKGNITADIPGVGTFYRYYLETKDGAEIRGGFSPNYSSKLVIDYHRKIMETLAERYDNEVTYAVIMGSLGHWGEMHTHYIQGREESGRYPVKEIAQQYENVYAEVFENVIISSRYPREVAKENNFGLHSHSFGDHFSIYDLYLDHIQNGYTDYYTKDKHPGMPEFWRNAPSGGEFLYTGDQRYLKDENIESTIKQAEDTHLTWFNEVWYGLDEETEKNQNYFFSKIGYRFVLDKARYSPWTSPTGPINIELYMRNTGTAPFYKEWEIRALLIDENNEVKASSKLGNINELKEKDEKIYKGDILLPRNFQSGVYTLKIGIFDPEKDSPRIKLAINKPTQDFLYNLGEITIR</sequence>
<dbReference type="Proteomes" id="UP001314903">
    <property type="component" value="Unassembled WGS sequence"/>
</dbReference>
<proteinExistence type="predicted"/>
<evidence type="ECO:0000256" key="1">
    <source>
        <dbReference type="SAM" id="Phobius"/>
    </source>
</evidence>
<keyword evidence="1" id="KW-0812">Transmembrane</keyword>
<keyword evidence="1" id="KW-1133">Transmembrane helix</keyword>
<accession>A0ABS4KIM5</accession>
<dbReference type="RefSeq" id="WP_209660051.1">
    <property type="nucleotide sequence ID" value="NZ_JAGGLI010000008.1"/>
</dbReference>
<evidence type="ECO:0000313" key="4">
    <source>
        <dbReference type="Proteomes" id="UP001314903"/>
    </source>
</evidence>
<reference evidence="3 4" key="1">
    <citation type="submission" date="2021-03" db="EMBL/GenBank/DDBJ databases">
        <title>Genomic Encyclopedia of Type Strains, Phase IV (KMG-IV): sequencing the most valuable type-strain genomes for metagenomic binning, comparative biology and taxonomic classification.</title>
        <authorList>
            <person name="Goeker M."/>
        </authorList>
    </citation>
    <scope>NUCLEOTIDE SEQUENCE [LARGE SCALE GENOMIC DNA]</scope>
    <source>
        <strain evidence="3 4">DSM 27512</strain>
    </source>
</reference>
<comment type="caution">
    <text evidence="3">The sequence shown here is derived from an EMBL/GenBank/DDBJ whole genome shotgun (WGS) entry which is preliminary data.</text>
</comment>